<proteinExistence type="predicted"/>
<dbReference type="AlphaFoldDB" id="D8S1P3"/>
<protein>
    <submittedName>
        <fullName evidence="1">Uncharacterized protein</fullName>
    </submittedName>
</protein>
<dbReference type="HOGENOM" id="CLU_492956_0_0_1"/>
<keyword evidence="2" id="KW-1185">Reference proteome</keyword>
<evidence type="ECO:0000313" key="2">
    <source>
        <dbReference type="Proteomes" id="UP000001514"/>
    </source>
</evidence>
<dbReference type="EMBL" id="GL377598">
    <property type="protein sequence ID" value="EFJ21888.1"/>
    <property type="molecule type" value="Genomic_DNA"/>
</dbReference>
<dbReference type="KEGG" id="smo:SELMODRAFT_443463"/>
<reference evidence="1 2" key="1">
    <citation type="journal article" date="2011" name="Science">
        <title>The Selaginella genome identifies genetic changes associated with the evolution of vascular plants.</title>
        <authorList>
            <person name="Banks J.A."/>
            <person name="Nishiyama T."/>
            <person name="Hasebe M."/>
            <person name="Bowman J.L."/>
            <person name="Gribskov M."/>
            <person name="dePamphilis C."/>
            <person name="Albert V.A."/>
            <person name="Aono N."/>
            <person name="Aoyama T."/>
            <person name="Ambrose B.A."/>
            <person name="Ashton N.W."/>
            <person name="Axtell M.J."/>
            <person name="Barker E."/>
            <person name="Barker M.S."/>
            <person name="Bennetzen J.L."/>
            <person name="Bonawitz N.D."/>
            <person name="Chapple C."/>
            <person name="Cheng C."/>
            <person name="Correa L.G."/>
            <person name="Dacre M."/>
            <person name="DeBarry J."/>
            <person name="Dreyer I."/>
            <person name="Elias M."/>
            <person name="Engstrom E.M."/>
            <person name="Estelle M."/>
            <person name="Feng L."/>
            <person name="Finet C."/>
            <person name="Floyd S.K."/>
            <person name="Frommer W.B."/>
            <person name="Fujita T."/>
            <person name="Gramzow L."/>
            <person name="Gutensohn M."/>
            <person name="Harholt J."/>
            <person name="Hattori M."/>
            <person name="Heyl A."/>
            <person name="Hirai T."/>
            <person name="Hiwatashi Y."/>
            <person name="Ishikawa M."/>
            <person name="Iwata M."/>
            <person name="Karol K.G."/>
            <person name="Koehler B."/>
            <person name="Kolukisaoglu U."/>
            <person name="Kubo M."/>
            <person name="Kurata T."/>
            <person name="Lalonde S."/>
            <person name="Li K."/>
            <person name="Li Y."/>
            <person name="Litt A."/>
            <person name="Lyons E."/>
            <person name="Manning G."/>
            <person name="Maruyama T."/>
            <person name="Michael T.P."/>
            <person name="Mikami K."/>
            <person name="Miyazaki S."/>
            <person name="Morinaga S."/>
            <person name="Murata T."/>
            <person name="Mueller-Roeber B."/>
            <person name="Nelson D.R."/>
            <person name="Obara M."/>
            <person name="Oguri Y."/>
            <person name="Olmstead R.G."/>
            <person name="Onodera N."/>
            <person name="Petersen B.L."/>
            <person name="Pils B."/>
            <person name="Prigge M."/>
            <person name="Rensing S.A."/>
            <person name="Riano-Pachon D.M."/>
            <person name="Roberts A.W."/>
            <person name="Sato Y."/>
            <person name="Scheller H.V."/>
            <person name="Schulz B."/>
            <person name="Schulz C."/>
            <person name="Shakirov E.V."/>
            <person name="Shibagaki N."/>
            <person name="Shinohara N."/>
            <person name="Shippen D.E."/>
            <person name="Soerensen I."/>
            <person name="Sotooka R."/>
            <person name="Sugimoto N."/>
            <person name="Sugita M."/>
            <person name="Sumikawa N."/>
            <person name="Tanurdzic M."/>
            <person name="Theissen G."/>
            <person name="Ulvskov P."/>
            <person name="Wakazuki S."/>
            <person name="Weng J.K."/>
            <person name="Willats W.W."/>
            <person name="Wipf D."/>
            <person name="Wolf P.G."/>
            <person name="Yang L."/>
            <person name="Zimmer A.D."/>
            <person name="Zhu Q."/>
            <person name="Mitros T."/>
            <person name="Hellsten U."/>
            <person name="Loque D."/>
            <person name="Otillar R."/>
            <person name="Salamov A."/>
            <person name="Schmutz J."/>
            <person name="Shapiro H."/>
            <person name="Lindquist E."/>
            <person name="Lucas S."/>
            <person name="Rokhsar D."/>
            <person name="Grigoriev I.V."/>
        </authorList>
    </citation>
    <scope>NUCLEOTIDE SEQUENCE [LARGE SCALE GENOMIC DNA]</scope>
</reference>
<dbReference type="InParanoid" id="D8S1P3"/>
<name>D8S1P3_SELML</name>
<dbReference type="Proteomes" id="UP000001514">
    <property type="component" value="Unassembled WGS sequence"/>
</dbReference>
<evidence type="ECO:0000313" key="1">
    <source>
        <dbReference type="EMBL" id="EFJ21888.1"/>
    </source>
</evidence>
<sequence length="620" mass="69002">MAAEVVRKRRRPVPLIGRGGLMKDVKATVKALVAAYCEEDGENSVRFITFEGGSGIGKTRCLQEIREQVRLCCTPADFQLKSLYDAGAVHQISVTFNGRGSEHSHMPRPDIAMDGSKFLEVTILSELLHGLPFFKLDAETQGSISSFPSFANAMGKVCEFLKQGKPGVVLLYLLLDEMQLLAAQLGTRGKVFLKEMCDVVVRFMRNTCKQEAGGLILIPCLAGCRVPEVGTFGARKWPKIAHRLTGLSLQDSREVVEQGAGSSKLMEHEQFGVLLQDCLGVPRFLEWVSAGLRNTRGDIGLDDLQMIDVARRSMITSMECWAGDAIEFGGSNLEQLKDAFRYCLIQGSVDDSELAMEESIRGYFCWKEDAGKIVFEAPNVLLHHLGHRLRLHQPLVELRPDLLQSETLERACLEMLYVRLCLARGKTVKLDDLFPGCICASPFEVRVPERVSREDEVFQFLRPGQAARHFARKGDTSTRLVAAGSHCPPRTIFLPAHGIVMKTLGSGPVVDGRLFLRGRNVEVGVEAFGTLELWIQCKGQQKVTVPEMKKWCDEAFDEALEVSGREKVYIILVPYHSFDADLLDAFFEEQQLLGRQVLVLDGVGCEAFMPGFFHRCAKRS</sequence>
<gene>
    <name evidence="1" type="ORF">SELMODRAFT_443463</name>
</gene>
<accession>D8S1P3</accession>
<organism evidence="2">
    <name type="scientific">Selaginella moellendorffii</name>
    <name type="common">Spikemoss</name>
    <dbReference type="NCBI Taxonomy" id="88036"/>
    <lineage>
        <taxon>Eukaryota</taxon>
        <taxon>Viridiplantae</taxon>
        <taxon>Streptophyta</taxon>
        <taxon>Embryophyta</taxon>
        <taxon>Tracheophyta</taxon>
        <taxon>Lycopodiopsida</taxon>
        <taxon>Selaginellales</taxon>
        <taxon>Selaginellaceae</taxon>
        <taxon>Selaginella</taxon>
    </lineage>
</organism>
<dbReference type="Gramene" id="EFJ21888">
    <property type="protein sequence ID" value="EFJ21888"/>
    <property type="gene ID" value="SELMODRAFT_443463"/>
</dbReference>